<dbReference type="Proteomes" id="UP000673691">
    <property type="component" value="Unassembled WGS sequence"/>
</dbReference>
<proteinExistence type="predicted"/>
<organism evidence="1 2">
    <name type="scientific">Olpidium bornovanus</name>
    <dbReference type="NCBI Taxonomy" id="278681"/>
    <lineage>
        <taxon>Eukaryota</taxon>
        <taxon>Fungi</taxon>
        <taxon>Fungi incertae sedis</taxon>
        <taxon>Olpidiomycota</taxon>
        <taxon>Olpidiomycotina</taxon>
        <taxon>Olpidiomycetes</taxon>
        <taxon>Olpidiales</taxon>
        <taxon>Olpidiaceae</taxon>
        <taxon>Olpidium</taxon>
    </lineage>
</organism>
<dbReference type="OrthoDB" id="66620at2759"/>
<accession>A0A8H7ZL89</accession>
<sequence length="66" mass="6991">MVGFSRREVFVLQAITGASLQCLTLALFAVCNSDAACDALMPPGLNGTCYRGGLTVNTNYQQCDVT</sequence>
<evidence type="ECO:0000313" key="1">
    <source>
        <dbReference type="EMBL" id="KAG5455356.1"/>
    </source>
</evidence>
<protein>
    <submittedName>
        <fullName evidence="1">Uncharacterized protein</fullName>
    </submittedName>
</protein>
<gene>
    <name evidence="1" type="ORF">BJ554DRAFT_5250</name>
</gene>
<comment type="caution">
    <text evidence="1">The sequence shown here is derived from an EMBL/GenBank/DDBJ whole genome shotgun (WGS) entry which is preliminary data.</text>
</comment>
<name>A0A8H7ZL89_9FUNG</name>
<keyword evidence="2" id="KW-1185">Reference proteome</keyword>
<feature type="non-terminal residue" evidence="1">
    <location>
        <position position="66"/>
    </location>
</feature>
<dbReference type="AlphaFoldDB" id="A0A8H7ZL89"/>
<reference evidence="1 2" key="1">
    <citation type="journal article" name="Sci. Rep.">
        <title>Genome-scale phylogenetic analyses confirm Olpidium as the closest living zoosporic fungus to the non-flagellated, terrestrial fungi.</title>
        <authorList>
            <person name="Chang Y."/>
            <person name="Rochon D."/>
            <person name="Sekimoto S."/>
            <person name="Wang Y."/>
            <person name="Chovatia M."/>
            <person name="Sandor L."/>
            <person name="Salamov A."/>
            <person name="Grigoriev I.V."/>
            <person name="Stajich J.E."/>
            <person name="Spatafora J.W."/>
        </authorList>
    </citation>
    <scope>NUCLEOTIDE SEQUENCE [LARGE SCALE GENOMIC DNA]</scope>
    <source>
        <strain evidence="1">S191</strain>
    </source>
</reference>
<dbReference type="EMBL" id="JAEFCI010013511">
    <property type="protein sequence ID" value="KAG5455356.1"/>
    <property type="molecule type" value="Genomic_DNA"/>
</dbReference>
<evidence type="ECO:0000313" key="2">
    <source>
        <dbReference type="Proteomes" id="UP000673691"/>
    </source>
</evidence>